<proteinExistence type="predicted"/>
<reference evidence="2 3" key="1">
    <citation type="journal article" date="2012" name="BMC Genomics">
        <title>Complete genome sequence, lifestyle, and multi-drug resistance of the human pathogen Corynebacterium resistens DSM 45100 isolated from blood samples of a leukemia patient.</title>
        <authorList>
            <person name="Schroder J."/>
            <person name="Maus I."/>
            <person name="Meyer K."/>
            <person name="Wordemann S."/>
            <person name="Blom J."/>
            <person name="Jaenicke S."/>
            <person name="Schneider J."/>
            <person name="Trost E."/>
            <person name="Tauch A."/>
        </authorList>
    </citation>
    <scope>NUCLEOTIDE SEQUENCE [LARGE SCALE GENOMIC DNA]</scope>
    <source>
        <strain evidence="3">DSM 45100 / JCM 12819 / CCUG 50093 / GTC 2026 / SICGH 158</strain>
    </source>
</reference>
<keyword evidence="1" id="KW-0472">Membrane</keyword>
<feature type="transmembrane region" description="Helical" evidence="1">
    <location>
        <begin position="111"/>
        <end position="134"/>
    </location>
</feature>
<dbReference type="HOGENOM" id="CLU_1774274_0_0_11"/>
<dbReference type="EMBL" id="CP002857">
    <property type="protein sequence ID" value="AEI08713.1"/>
    <property type="molecule type" value="Genomic_DNA"/>
</dbReference>
<keyword evidence="1" id="KW-1133">Transmembrane helix</keyword>
<dbReference type="Proteomes" id="UP000000492">
    <property type="component" value="Chromosome"/>
</dbReference>
<evidence type="ECO:0000313" key="3">
    <source>
        <dbReference type="Proteomes" id="UP000000492"/>
    </source>
</evidence>
<dbReference type="AlphaFoldDB" id="F8DXG8"/>
<protein>
    <submittedName>
        <fullName evidence="2">Uncharacterized protein</fullName>
    </submittedName>
</protein>
<keyword evidence="1" id="KW-0812">Transmembrane</keyword>
<accession>F8DXG8</accession>
<sequence length="146" mass="15627">MANISPPIRVWLNKALPRSRVGIEIIHGTAPRGQGMFLHITYPNPFRKDPSPMKIRKSLIAGITAATVTAGLAAPAQAETHTPTTQVQAAETPNTKSPISSLNTIFDNTPAWLRAPLFAPLALIFGIIYGLVGYQNSTAPSGSRPF</sequence>
<name>F8DXG8_CORRG</name>
<keyword evidence="3" id="KW-1185">Reference proteome</keyword>
<dbReference type="eggNOG" id="ENOG5030AXB">
    <property type="taxonomic scope" value="Bacteria"/>
</dbReference>
<evidence type="ECO:0000256" key="1">
    <source>
        <dbReference type="SAM" id="Phobius"/>
    </source>
</evidence>
<dbReference type="KEGG" id="crd:CRES_0350"/>
<evidence type="ECO:0000313" key="2">
    <source>
        <dbReference type="EMBL" id="AEI08713.1"/>
    </source>
</evidence>
<organism evidence="2 3">
    <name type="scientific">Corynebacterium resistens (strain DSM 45100 / JCM 12819 / GTC 2026 / SICGH 158)</name>
    <dbReference type="NCBI Taxonomy" id="662755"/>
    <lineage>
        <taxon>Bacteria</taxon>
        <taxon>Bacillati</taxon>
        <taxon>Actinomycetota</taxon>
        <taxon>Actinomycetes</taxon>
        <taxon>Mycobacteriales</taxon>
        <taxon>Corynebacteriaceae</taxon>
        <taxon>Corynebacterium</taxon>
    </lineage>
</organism>
<gene>
    <name evidence="2" type="ordered locus">CRES_0350</name>
</gene>